<feature type="transmembrane region" description="Helical" evidence="8">
    <location>
        <begin position="26"/>
        <end position="44"/>
    </location>
</feature>
<dbReference type="FunFam" id="1.20.1250.20:FF:000003">
    <property type="entry name" value="Solute carrier family 17 member 3"/>
    <property type="match status" value="1"/>
</dbReference>
<dbReference type="AlphaFoldDB" id="A0AAV2RPE5"/>
<dbReference type="PROSITE" id="PS50850">
    <property type="entry name" value="MFS"/>
    <property type="match status" value="1"/>
</dbReference>
<feature type="transmembrane region" description="Helical" evidence="8">
    <location>
        <begin position="325"/>
        <end position="346"/>
    </location>
</feature>
<reference evidence="10 11" key="1">
    <citation type="submission" date="2024-05" db="EMBL/GenBank/DDBJ databases">
        <authorList>
            <person name="Wallberg A."/>
        </authorList>
    </citation>
    <scope>NUCLEOTIDE SEQUENCE [LARGE SCALE GENOMIC DNA]</scope>
</reference>
<gene>
    <name evidence="10" type="ORF">MNOR_LOCUS27774</name>
</gene>
<dbReference type="CDD" id="cd17318">
    <property type="entry name" value="MFS_SLC17"/>
    <property type="match status" value="1"/>
</dbReference>
<feature type="transmembrane region" description="Helical" evidence="8">
    <location>
        <begin position="457"/>
        <end position="475"/>
    </location>
</feature>
<dbReference type="PANTHER" id="PTHR11662">
    <property type="entry name" value="SOLUTE CARRIER FAMILY 17"/>
    <property type="match status" value="1"/>
</dbReference>
<dbReference type="PANTHER" id="PTHR11662:SF399">
    <property type="entry name" value="FI19708P1-RELATED"/>
    <property type="match status" value="1"/>
</dbReference>
<proteinExistence type="predicted"/>
<dbReference type="InterPro" id="IPR020846">
    <property type="entry name" value="MFS_dom"/>
</dbReference>
<dbReference type="GO" id="GO:0016020">
    <property type="term" value="C:membrane"/>
    <property type="evidence" value="ECO:0007669"/>
    <property type="project" value="UniProtKB-SubCell"/>
</dbReference>
<evidence type="ECO:0000256" key="3">
    <source>
        <dbReference type="ARBA" id="ARBA00022692"/>
    </source>
</evidence>
<feature type="transmembrane region" description="Helical" evidence="8">
    <location>
        <begin position="187"/>
        <end position="206"/>
    </location>
</feature>
<evidence type="ECO:0000313" key="10">
    <source>
        <dbReference type="EMBL" id="CAL4136226.1"/>
    </source>
</evidence>
<organism evidence="10 11">
    <name type="scientific">Meganyctiphanes norvegica</name>
    <name type="common">Northern krill</name>
    <name type="synonym">Thysanopoda norvegica</name>
    <dbReference type="NCBI Taxonomy" id="48144"/>
    <lineage>
        <taxon>Eukaryota</taxon>
        <taxon>Metazoa</taxon>
        <taxon>Ecdysozoa</taxon>
        <taxon>Arthropoda</taxon>
        <taxon>Crustacea</taxon>
        <taxon>Multicrustacea</taxon>
        <taxon>Malacostraca</taxon>
        <taxon>Eumalacostraca</taxon>
        <taxon>Eucarida</taxon>
        <taxon>Euphausiacea</taxon>
        <taxon>Euphausiidae</taxon>
        <taxon>Meganyctiphanes</taxon>
    </lineage>
</organism>
<keyword evidence="4" id="KW-0769">Symport</keyword>
<dbReference type="InterPro" id="IPR036259">
    <property type="entry name" value="MFS_trans_sf"/>
</dbReference>
<evidence type="ECO:0000256" key="4">
    <source>
        <dbReference type="ARBA" id="ARBA00022847"/>
    </source>
</evidence>
<comment type="subcellular location">
    <subcellularLocation>
        <location evidence="1">Membrane</location>
        <topology evidence="1">Multi-pass membrane protein</topology>
    </subcellularLocation>
</comment>
<evidence type="ECO:0000256" key="5">
    <source>
        <dbReference type="ARBA" id="ARBA00022989"/>
    </source>
</evidence>
<evidence type="ECO:0000259" key="9">
    <source>
        <dbReference type="PROSITE" id="PS50850"/>
    </source>
</evidence>
<dbReference type="Pfam" id="PF07690">
    <property type="entry name" value="MFS_1"/>
    <property type="match status" value="1"/>
</dbReference>
<dbReference type="GO" id="GO:0006820">
    <property type="term" value="P:monoatomic anion transport"/>
    <property type="evidence" value="ECO:0007669"/>
    <property type="project" value="TreeGrafter"/>
</dbReference>
<dbReference type="SUPFAM" id="SSF103473">
    <property type="entry name" value="MFS general substrate transporter"/>
    <property type="match status" value="1"/>
</dbReference>
<feature type="transmembrane region" description="Helical" evidence="8">
    <location>
        <begin position="218"/>
        <end position="237"/>
    </location>
</feature>
<evidence type="ECO:0000313" key="11">
    <source>
        <dbReference type="Proteomes" id="UP001497623"/>
    </source>
</evidence>
<feature type="transmembrane region" description="Helical" evidence="8">
    <location>
        <begin position="288"/>
        <end position="313"/>
    </location>
</feature>
<feature type="transmembrane region" description="Helical" evidence="8">
    <location>
        <begin position="366"/>
        <end position="383"/>
    </location>
</feature>
<evidence type="ECO:0000256" key="2">
    <source>
        <dbReference type="ARBA" id="ARBA00022448"/>
    </source>
</evidence>
<keyword evidence="5 8" id="KW-1133">Transmembrane helix</keyword>
<name>A0AAV2RPE5_MEGNR</name>
<evidence type="ECO:0000256" key="8">
    <source>
        <dbReference type="SAM" id="Phobius"/>
    </source>
</evidence>
<feature type="domain" description="Major facilitator superfamily (MFS) profile" evidence="9">
    <location>
        <begin position="35"/>
        <end position="480"/>
    </location>
</feature>
<sequence>MVSSTSNSNLVAVTTPSWKEQGYIPARYVICGLTFLGLMFNYMLRVNINFSIVAMVKSKDQFNHENATIVNEDVCGFGQLEQIKKEYEGDFEWDEWTQAQVTGSFYWGYVWTQIPGGRIAELFGASHVFSISLALAAIFNLLIPVAAKNSYLALIVVRVLLGLAEGTTYPAVQGLFACWAPPQERSWLLTIAHIGAKFAILITYPISAALIKSWDWEATFYVPAIACLVWCVIWWLVVTSNPNDFRWITEVEQNYIAQSVGNTFTSRDKSSVPPPPLPLRSIVTSLPFWAIVVGGMGGSVGFFTLLTYLPLYMKTMLQYDMKSNATYSGLPYLGFMILSLFIGFVGDKLRQKKHIKTTTLRKLSQTIAHCGPALCMICVTFLACDKTSTLVLFFIAVTCQGGEISGWIVNSLDLAPNFAGTLMGIANAAATTGGWLAPLIVGALLNNQQTFEQWRKVFYIVASIYAADSIFYIIFASGEVQKWNYQKGKDEEDVPKTHGENNDAHELQAMD</sequence>
<keyword evidence="6 8" id="KW-0472">Membrane</keyword>
<dbReference type="InterPro" id="IPR050382">
    <property type="entry name" value="MFS_Na/Anion_cotransporter"/>
</dbReference>
<feature type="region of interest" description="Disordered" evidence="7">
    <location>
        <begin position="490"/>
        <end position="511"/>
    </location>
</feature>
<dbReference type="InterPro" id="IPR011701">
    <property type="entry name" value="MFS"/>
</dbReference>
<keyword evidence="3 8" id="KW-0812">Transmembrane</keyword>
<evidence type="ECO:0000256" key="6">
    <source>
        <dbReference type="ARBA" id="ARBA00023136"/>
    </source>
</evidence>
<dbReference type="GO" id="GO:0015293">
    <property type="term" value="F:symporter activity"/>
    <property type="evidence" value="ECO:0007669"/>
    <property type="project" value="UniProtKB-KW"/>
</dbReference>
<evidence type="ECO:0000256" key="1">
    <source>
        <dbReference type="ARBA" id="ARBA00004141"/>
    </source>
</evidence>
<keyword evidence="11" id="KW-1185">Reference proteome</keyword>
<comment type="caution">
    <text evidence="10">The sequence shown here is derived from an EMBL/GenBank/DDBJ whole genome shotgun (WGS) entry which is preliminary data.</text>
</comment>
<dbReference type="Gene3D" id="1.20.1250.20">
    <property type="entry name" value="MFS general substrate transporter like domains"/>
    <property type="match status" value="2"/>
</dbReference>
<feature type="transmembrane region" description="Helical" evidence="8">
    <location>
        <begin position="421"/>
        <end position="445"/>
    </location>
</feature>
<keyword evidence="2" id="KW-0813">Transport</keyword>
<evidence type="ECO:0000256" key="7">
    <source>
        <dbReference type="SAM" id="MobiDB-lite"/>
    </source>
</evidence>
<feature type="transmembrane region" description="Helical" evidence="8">
    <location>
        <begin position="128"/>
        <end position="147"/>
    </location>
</feature>
<dbReference type="Proteomes" id="UP001497623">
    <property type="component" value="Unassembled WGS sequence"/>
</dbReference>
<dbReference type="EMBL" id="CAXKWB010029717">
    <property type="protein sequence ID" value="CAL4136226.1"/>
    <property type="molecule type" value="Genomic_DNA"/>
</dbReference>
<accession>A0AAV2RPE5</accession>
<protein>
    <recommendedName>
        <fullName evidence="9">Major facilitator superfamily (MFS) profile domain-containing protein</fullName>
    </recommendedName>
</protein>
<dbReference type="FunFam" id="1.20.1250.20:FF:000423">
    <property type="entry name" value="Putative inorganic phosphate cotransporter-like Protein"/>
    <property type="match status" value="1"/>
</dbReference>